<organism evidence="3 4">
    <name type="scientific">Heliobacterium chlorum</name>
    <dbReference type="NCBI Taxonomy" id="2698"/>
    <lineage>
        <taxon>Bacteria</taxon>
        <taxon>Bacillati</taxon>
        <taxon>Bacillota</taxon>
        <taxon>Clostridia</taxon>
        <taxon>Eubacteriales</taxon>
        <taxon>Heliobacteriaceae</taxon>
        <taxon>Heliobacterium</taxon>
    </lineage>
</organism>
<keyword evidence="2" id="KW-0472">Membrane</keyword>
<sequence>MSLRSYTWLSVIVFLMGLVVLSQGWNRSPFFTDGGGHAATMSTSTLEAPGGVGHAMKGESGDNRMRDH</sequence>
<dbReference type="RefSeq" id="WP_188039486.1">
    <property type="nucleotide sequence ID" value="NZ_JACVHF010000005.1"/>
</dbReference>
<feature type="compositionally biased region" description="Basic and acidic residues" evidence="1">
    <location>
        <begin position="56"/>
        <end position="68"/>
    </location>
</feature>
<evidence type="ECO:0000313" key="4">
    <source>
        <dbReference type="Proteomes" id="UP000617402"/>
    </source>
</evidence>
<evidence type="ECO:0000313" key="3">
    <source>
        <dbReference type="EMBL" id="MBC9784375.1"/>
    </source>
</evidence>
<accession>A0ABR7T319</accession>
<evidence type="ECO:0000256" key="1">
    <source>
        <dbReference type="SAM" id="MobiDB-lite"/>
    </source>
</evidence>
<comment type="caution">
    <text evidence="3">The sequence shown here is derived from an EMBL/GenBank/DDBJ whole genome shotgun (WGS) entry which is preliminary data.</text>
</comment>
<dbReference type="Proteomes" id="UP000617402">
    <property type="component" value="Unassembled WGS sequence"/>
</dbReference>
<protein>
    <submittedName>
        <fullName evidence="3">Uncharacterized protein</fullName>
    </submittedName>
</protein>
<proteinExistence type="predicted"/>
<evidence type="ECO:0000256" key="2">
    <source>
        <dbReference type="SAM" id="Phobius"/>
    </source>
</evidence>
<feature type="transmembrane region" description="Helical" evidence="2">
    <location>
        <begin position="6"/>
        <end position="25"/>
    </location>
</feature>
<feature type="region of interest" description="Disordered" evidence="1">
    <location>
        <begin position="44"/>
        <end position="68"/>
    </location>
</feature>
<gene>
    <name evidence="3" type="ORF">H1S01_07600</name>
</gene>
<keyword evidence="4" id="KW-1185">Reference proteome</keyword>
<reference evidence="3 4" key="1">
    <citation type="submission" date="2020-07" db="EMBL/GenBank/DDBJ databases">
        <title>Draft whole-genome sequence of Heliobacterium chlorum DSM 3682, type strain.</title>
        <authorList>
            <person name="Kyndt J.A."/>
            <person name="Meyer T.E."/>
            <person name="Imhoff J.F."/>
        </authorList>
    </citation>
    <scope>NUCLEOTIDE SEQUENCE [LARGE SCALE GENOMIC DNA]</scope>
    <source>
        <strain evidence="3 4">DSM 3682</strain>
    </source>
</reference>
<dbReference type="EMBL" id="JACVHF010000005">
    <property type="protein sequence ID" value="MBC9784375.1"/>
    <property type="molecule type" value="Genomic_DNA"/>
</dbReference>
<keyword evidence="2" id="KW-0812">Transmembrane</keyword>
<keyword evidence="2" id="KW-1133">Transmembrane helix</keyword>
<name>A0ABR7T319_HELCL</name>